<reference evidence="6 7" key="2">
    <citation type="journal article" date="2012" name="Proc. Natl. Acad. Sci. U.S.A.">
        <title>Antigenic diversity is generated by distinct evolutionary mechanisms in African trypanosome species.</title>
        <authorList>
            <person name="Jackson A.P."/>
            <person name="Berry A."/>
            <person name="Aslett M."/>
            <person name="Allison H.C."/>
            <person name="Burton P."/>
            <person name="Vavrova-Anderson J."/>
            <person name="Brown R."/>
            <person name="Browne H."/>
            <person name="Corton N."/>
            <person name="Hauser H."/>
            <person name="Gamble J."/>
            <person name="Gilderthorp R."/>
            <person name="Marcello L."/>
            <person name="McQuillan J."/>
            <person name="Otto T.D."/>
            <person name="Quail M.A."/>
            <person name="Sanders M.J."/>
            <person name="van Tonder A."/>
            <person name="Ginger M.L."/>
            <person name="Field M.C."/>
            <person name="Barry J.D."/>
            <person name="Hertz-Fowler C."/>
            <person name="Berriman M."/>
        </authorList>
    </citation>
    <scope>NUCLEOTIDE SEQUENCE [LARGE SCALE GENOMIC DNA]</scope>
    <source>
        <strain evidence="6 7">IL3000</strain>
    </source>
</reference>
<dbReference type="OMA" id="HVIVLHT"/>
<sequence>MLNRVLSVMAFVAVSSYECCGLRLGLVSDTHYDPGYGTSRAYRNCGDRSAKYGKAGCDSPAALVTSLERDMRGQSIDTVILAGDIQRHKFGEGGFTIDETFGFVLRSAAQVPQSSVFVTGANVTVSLGNNDMVPNYYFDIEKQNEYLIQEYKTMRASGTLDESEKGTFLKCGYYLRKVSSRLRIIVLNTILWCHCSKAPIPDSVADPCGQMNFLRKSLEEASLSNARVIILSHVPPYVDLWKVLKRGSFASAQEDMYWKPVFQERYHDIVSEYNAIVVAQLFGHTHKFFYQVVKSKMVSFVIPALTPLYANVPSYLIADVDHITMKINSMRQRFIINGEWRDGDSLESLLGHPNNPRALSLSASRLKSDDALWKNWSRLHSGGILVKGLFPKGECDAWCRRVVSCSMTNSAWKDIKFCVHGETGTSAAGIHFAVALLGVPVFPLLLLTCL</sequence>
<dbReference type="GO" id="GO:0016787">
    <property type="term" value="F:hydrolase activity"/>
    <property type="evidence" value="ECO:0007669"/>
    <property type="project" value="UniProtKB-KW"/>
</dbReference>
<feature type="chain" id="PRO_5003394712" evidence="4">
    <location>
        <begin position="22"/>
        <end position="450"/>
    </location>
</feature>
<protein>
    <submittedName>
        <fullName evidence="6">WGS project CAEQ00000000 data, annotated contig 254</fullName>
    </submittedName>
</protein>
<evidence type="ECO:0000256" key="3">
    <source>
        <dbReference type="SAM" id="Phobius"/>
    </source>
</evidence>
<keyword evidence="3" id="KW-0812">Transmembrane</keyword>
<dbReference type="VEuPathDB" id="TriTrypDB:TcIL3000_0_06660"/>
<dbReference type="Pfam" id="PF00149">
    <property type="entry name" value="Metallophos"/>
    <property type="match status" value="1"/>
</dbReference>
<evidence type="ECO:0000256" key="1">
    <source>
        <dbReference type="ARBA" id="ARBA00022801"/>
    </source>
</evidence>
<name>F9WEE1_TRYCI</name>
<evidence type="ECO:0000256" key="4">
    <source>
        <dbReference type="SAM" id="SignalP"/>
    </source>
</evidence>
<comment type="caution">
    <text evidence="6">The sequence shown here is derived from an EMBL/GenBank/DDBJ whole genome shotgun (WGS) entry which is preliminary data.</text>
</comment>
<dbReference type="EMBL" id="CAEQ01001998">
    <property type="protein sequence ID" value="CCD15648.1"/>
    <property type="molecule type" value="Genomic_DNA"/>
</dbReference>
<evidence type="ECO:0000313" key="7">
    <source>
        <dbReference type="Proteomes" id="UP000000702"/>
    </source>
</evidence>
<reference evidence="7" key="1">
    <citation type="submission" date="2011-07" db="EMBL/GenBank/DDBJ databases">
        <title>Divergent evolution of antigenic variation in African trypanosomes.</title>
        <authorList>
            <person name="Jackson A.P."/>
            <person name="Berry A."/>
            <person name="Allison H.C."/>
            <person name="Burton P."/>
            <person name="Anderson J."/>
            <person name="Aslett M."/>
            <person name="Brown R."/>
            <person name="Corton N."/>
            <person name="Harris D."/>
            <person name="Hauser H."/>
            <person name="Gamble J."/>
            <person name="Gilderthorp R."/>
            <person name="McQuillan J."/>
            <person name="Quail M.A."/>
            <person name="Sanders M."/>
            <person name="Van Tonder A."/>
            <person name="Ginger M.L."/>
            <person name="Donelson J.E."/>
            <person name="Field M.C."/>
            <person name="Barry J.D."/>
            <person name="Berriman M."/>
            <person name="Hertz-Fowler C."/>
        </authorList>
    </citation>
    <scope>NUCLEOTIDE SEQUENCE [LARGE SCALE GENOMIC DNA]</scope>
    <source>
        <strain evidence="7">IL3000</strain>
    </source>
</reference>
<keyword evidence="7" id="KW-1185">Reference proteome</keyword>
<keyword evidence="1" id="KW-0378">Hydrolase</keyword>
<gene>
    <name evidence="6" type="ORF">TCIL3000_0_06660</name>
</gene>
<dbReference type="Proteomes" id="UP000000702">
    <property type="component" value="Unassembled WGS sequence"/>
</dbReference>
<dbReference type="PANTHER" id="PTHR10340:SF57">
    <property type="entry name" value="METALLOPHOS DOMAIN-CONTAINING PROTEIN"/>
    <property type="match status" value="1"/>
</dbReference>
<organism evidence="6 7">
    <name type="scientific">Trypanosoma congolense (strain IL3000)</name>
    <dbReference type="NCBI Taxonomy" id="1068625"/>
    <lineage>
        <taxon>Eukaryota</taxon>
        <taxon>Discoba</taxon>
        <taxon>Euglenozoa</taxon>
        <taxon>Kinetoplastea</taxon>
        <taxon>Metakinetoplastina</taxon>
        <taxon>Trypanosomatida</taxon>
        <taxon>Trypanosomatidae</taxon>
        <taxon>Trypanosoma</taxon>
        <taxon>Nannomonas</taxon>
    </lineage>
</organism>
<dbReference type="Gene3D" id="3.60.21.10">
    <property type="match status" value="1"/>
</dbReference>
<evidence type="ECO:0000313" key="6">
    <source>
        <dbReference type="EMBL" id="CCD15648.1"/>
    </source>
</evidence>
<proteinExistence type="predicted"/>
<dbReference type="InterPro" id="IPR029052">
    <property type="entry name" value="Metallo-depent_PP-like"/>
</dbReference>
<feature type="signal peptide" evidence="4">
    <location>
        <begin position="1"/>
        <end position="21"/>
    </location>
</feature>
<dbReference type="PANTHER" id="PTHR10340">
    <property type="entry name" value="SPHINGOMYELIN PHOSPHODIESTERASE"/>
    <property type="match status" value="1"/>
</dbReference>
<accession>F9WEE1</accession>
<dbReference type="SUPFAM" id="SSF56300">
    <property type="entry name" value="Metallo-dependent phosphatases"/>
    <property type="match status" value="1"/>
</dbReference>
<dbReference type="InterPro" id="IPR004843">
    <property type="entry name" value="Calcineurin-like_PHP"/>
</dbReference>
<dbReference type="AlphaFoldDB" id="F9WEE1"/>
<keyword evidence="3" id="KW-0472">Membrane</keyword>
<evidence type="ECO:0000259" key="5">
    <source>
        <dbReference type="Pfam" id="PF00149"/>
    </source>
</evidence>
<keyword evidence="2" id="KW-0325">Glycoprotein</keyword>
<feature type="domain" description="Calcineurin-like phosphoesterase" evidence="5">
    <location>
        <begin position="23"/>
        <end position="287"/>
    </location>
</feature>
<feature type="transmembrane region" description="Helical" evidence="3">
    <location>
        <begin position="428"/>
        <end position="447"/>
    </location>
</feature>
<evidence type="ECO:0000256" key="2">
    <source>
        <dbReference type="ARBA" id="ARBA00023180"/>
    </source>
</evidence>
<keyword evidence="4" id="KW-0732">Signal</keyword>
<keyword evidence="3" id="KW-1133">Transmembrane helix</keyword>